<name>A0A5C1AIJ6_9BACT</name>
<dbReference type="RefSeq" id="WP_246173517.1">
    <property type="nucleotide sequence ID" value="NZ_CP042425.1"/>
</dbReference>
<keyword evidence="2" id="KW-1185">Reference proteome</keyword>
<reference evidence="2" key="1">
    <citation type="submission" date="2019-08" db="EMBL/GenBank/DDBJ databases">
        <title>Limnoglobus roseus gen. nov., sp. nov., a novel freshwater planctomycete with a giant genome from the family Gemmataceae.</title>
        <authorList>
            <person name="Kulichevskaya I.S."/>
            <person name="Naumoff D.G."/>
            <person name="Miroshnikov K."/>
            <person name="Ivanova A."/>
            <person name="Philippov D.A."/>
            <person name="Hakobyan A."/>
            <person name="Rijpstra I.C."/>
            <person name="Sinninghe Damste J.S."/>
            <person name="Liesack W."/>
            <person name="Dedysh S.N."/>
        </authorList>
    </citation>
    <scope>NUCLEOTIDE SEQUENCE [LARGE SCALE GENOMIC DNA]</scope>
    <source>
        <strain evidence="2">PX52</strain>
    </source>
</reference>
<evidence type="ECO:0008006" key="3">
    <source>
        <dbReference type="Google" id="ProtNLM"/>
    </source>
</evidence>
<accession>A0A5C1AIJ6</accession>
<evidence type="ECO:0000313" key="2">
    <source>
        <dbReference type="Proteomes" id="UP000324974"/>
    </source>
</evidence>
<gene>
    <name evidence="1" type="ORF">PX52LOC_06311</name>
</gene>
<evidence type="ECO:0000313" key="1">
    <source>
        <dbReference type="EMBL" id="QEL19249.1"/>
    </source>
</evidence>
<dbReference type="Proteomes" id="UP000324974">
    <property type="component" value="Chromosome"/>
</dbReference>
<organism evidence="1 2">
    <name type="scientific">Limnoglobus roseus</name>
    <dbReference type="NCBI Taxonomy" id="2598579"/>
    <lineage>
        <taxon>Bacteria</taxon>
        <taxon>Pseudomonadati</taxon>
        <taxon>Planctomycetota</taxon>
        <taxon>Planctomycetia</taxon>
        <taxon>Gemmatales</taxon>
        <taxon>Gemmataceae</taxon>
        <taxon>Limnoglobus</taxon>
    </lineage>
</organism>
<proteinExistence type="predicted"/>
<dbReference type="AlphaFoldDB" id="A0A5C1AIJ6"/>
<sequence>MTEAEWLTAEKPTPMVEFVRGRVGHWKLRLFAVACCRRIQHLFADGRSREAVEVAERYAIGSVSDRDRFEAHVAADLAETEIADAYLPNHGEDSDDWLAEVGLDAGAAANTATLASSDQPEGMDPDTWRTLFAGRPFIPGQYSTHEEAQRALAHAVRPLRYEEIEWRDGADRANAKCDEAVSQAELLRCVVGNPFRPVTFSPDWLTPTAVGLAEGIYEDRAFDRLPILADALQDAGCEDAAILAHCRGDGLHVRGCWVVDGVLGKG</sequence>
<dbReference type="EMBL" id="CP042425">
    <property type="protein sequence ID" value="QEL19249.1"/>
    <property type="molecule type" value="Genomic_DNA"/>
</dbReference>
<dbReference type="KEGG" id="lrs:PX52LOC_06311"/>
<protein>
    <recommendedName>
        <fullName evidence="3">SMI1/KNR4 family protein</fullName>
    </recommendedName>
</protein>